<evidence type="ECO:0000313" key="2">
    <source>
        <dbReference type="Proteomes" id="UP000238836"/>
    </source>
</evidence>
<organism evidence="1 2">
    <name type="scientific">Laceyella sediminis</name>
    <dbReference type="NCBI Taxonomy" id="573074"/>
    <lineage>
        <taxon>Bacteria</taxon>
        <taxon>Bacillati</taxon>
        <taxon>Bacillota</taxon>
        <taxon>Bacilli</taxon>
        <taxon>Bacillales</taxon>
        <taxon>Thermoactinomycetaceae</taxon>
        <taxon>Laceyella</taxon>
    </lineage>
</organism>
<protein>
    <submittedName>
        <fullName evidence="1">Uncharacterized protein</fullName>
    </submittedName>
</protein>
<reference evidence="1 2" key="1">
    <citation type="submission" date="2018-03" db="EMBL/GenBank/DDBJ databases">
        <title>Genomic Encyclopedia of Archaeal and Bacterial Type Strains, Phase II (KMG-II): from individual species to whole genera.</title>
        <authorList>
            <person name="Goeker M."/>
        </authorList>
    </citation>
    <scope>NUCLEOTIDE SEQUENCE [LARGE SCALE GENOMIC DNA]</scope>
    <source>
        <strain evidence="1 2">RHA1</strain>
    </source>
</reference>
<sequence>MLAEKQAQVFHNAQDAIKSTASEMSRKYPAVGFYLLTNPLFNLKVTLHMPGFSRHFLFPLSDTL</sequence>
<dbReference type="Proteomes" id="UP000238836">
    <property type="component" value="Unassembled WGS sequence"/>
</dbReference>
<name>A0ABX5EL50_9BACL</name>
<proteinExistence type="predicted"/>
<evidence type="ECO:0000313" key="1">
    <source>
        <dbReference type="EMBL" id="PRZ12659.1"/>
    </source>
</evidence>
<dbReference type="EMBL" id="PVTZ01000012">
    <property type="protein sequence ID" value="PRZ12659.1"/>
    <property type="molecule type" value="Genomic_DNA"/>
</dbReference>
<keyword evidence="2" id="KW-1185">Reference proteome</keyword>
<gene>
    <name evidence="1" type="ORF">CLV36_11256</name>
</gene>
<comment type="caution">
    <text evidence="1">The sequence shown here is derived from an EMBL/GenBank/DDBJ whole genome shotgun (WGS) entry which is preliminary data.</text>
</comment>
<dbReference type="RefSeq" id="WP_106343006.1">
    <property type="nucleotide sequence ID" value="NZ_PVTZ01000012.1"/>
</dbReference>
<accession>A0ABX5EL50</accession>